<name>A0A1M6MHI8_9BRAD</name>
<dbReference type="GO" id="GO:0016669">
    <property type="term" value="F:oxidoreductase activity, acting on a sulfur group of donors, cytochrome as acceptor"/>
    <property type="evidence" value="ECO:0007669"/>
    <property type="project" value="InterPro"/>
</dbReference>
<evidence type="ECO:0000256" key="12">
    <source>
        <dbReference type="ARBA" id="ARBA00048077"/>
    </source>
</evidence>
<comment type="catalytic activity">
    <reaction evidence="12 14">
        <text>L-cysteinyl-[SoxY protein] + thiosulfate + 2 Fe(III)-[cytochrome c] = S-sulfosulfanyl-L-cysteinyl-[SoxY protein] + 2 Fe(II)-[cytochrome c] + 2 H(+)</text>
        <dbReference type="Rhea" id="RHEA:56720"/>
        <dbReference type="Rhea" id="RHEA-COMP:10350"/>
        <dbReference type="Rhea" id="RHEA-COMP:14328"/>
        <dbReference type="Rhea" id="RHEA-COMP:14399"/>
        <dbReference type="Rhea" id="RHEA-COMP:14691"/>
        <dbReference type="ChEBI" id="CHEBI:15378"/>
        <dbReference type="ChEBI" id="CHEBI:29033"/>
        <dbReference type="ChEBI" id="CHEBI:29034"/>
        <dbReference type="ChEBI" id="CHEBI:29950"/>
        <dbReference type="ChEBI" id="CHEBI:33542"/>
        <dbReference type="ChEBI" id="CHEBI:139321"/>
        <dbReference type="EC" id="2.8.5.2"/>
    </reaction>
</comment>
<evidence type="ECO:0000256" key="17">
    <source>
        <dbReference type="PIRSR" id="PIRSR038455-3"/>
    </source>
</evidence>
<evidence type="ECO:0000256" key="9">
    <source>
        <dbReference type="ARBA" id="ARBA00022982"/>
    </source>
</evidence>
<dbReference type="NCBIfam" id="TIGR04484">
    <property type="entry name" value="thiosulf_SoxA"/>
    <property type="match status" value="1"/>
</dbReference>
<keyword evidence="4 14" id="KW-0349">Heme</keyword>
<feature type="signal peptide" evidence="18">
    <location>
        <begin position="1"/>
        <end position="22"/>
    </location>
</feature>
<feature type="binding site" description="axial binding residue" evidence="17">
    <location>
        <position position="79"/>
    </location>
    <ligand>
        <name>heme c</name>
        <dbReference type="ChEBI" id="CHEBI:61717"/>
        <label>1</label>
    </ligand>
    <ligandPart>
        <name>Fe</name>
        <dbReference type="ChEBI" id="CHEBI:18248"/>
    </ligandPart>
</feature>
<feature type="binding site" description="axial binding residue" evidence="17">
    <location>
        <position position="180"/>
    </location>
    <ligand>
        <name>heme c</name>
        <dbReference type="ChEBI" id="CHEBI:61717"/>
        <label>2</label>
    </ligand>
    <ligandPart>
        <name>Fe</name>
        <dbReference type="ChEBI" id="CHEBI:18248"/>
    </ligandPart>
</feature>
<dbReference type="Pfam" id="PF21342">
    <property type="entry name" value="SoxA-TsdA_cyt-c"/>
    <property type="match status" value="2"/>
</dbReference>
<feature type="binding site" description="axial binding residue" evidence="17">
    <location>
        <position position="113"/>
    </location>
    <ligand>
        <name>heme c</name>
        <dbReference type="ChEBI" id="CHEBI:61717"/>
        <label>1</label>
    </ligand>
    <ligandPart>
        <name>Fe</name>
        <dbReference type="ChEBI" id="CHEBI:18248"/>
    </ligandPart>
</feature>
<accession>A0A1M6MHI8</accession>
<dbReference type="Proteomes" id="UP000189935">
    <property type="component" value="Chromosome I"/>
</dbReference>
<comment type="subunit">
    <text evidence="2 14">Heterodimer of SoxA and SoxX.</text>
</comment>
<evidence type="ECO:0000256" key="14">
    <source>
        <dbReference type="PIRNR" id="PIRNR038455"/>
    </source>
</evidence>
<comment type="similarity">
    <text evidence="11 14">Belongs to the SoxA family.</text>
</comment>
<evidence type="ECO:0000256" key="6">
    <source>
        <dbReference type="ARBA" id="ARBA00022723"/>
    </source>
</evidence>
<protein>
    <recommendedName>
        <fullName evidence="14">SoxAX cytochrome complex subunit A</fullName>
        <ecNumber evidence="14">2.8.5.2</ecNumber>
    </recommendedName>
    <alternativeName>
        <fullName evidence="14">Protein SoxA</fullName>
    </alternativeName>
    <alternativeName>
        <fullName evidence="14">Sulfur oxidizing protein A</fullName>
    </alternativeName>
    <alternativeName>
        <fullName evidence="14">Thiosulfate-oxidizing multienzyme system protein SoxA</fullName>
    </alternativeName>
</protein>
<evidence type="ECO:0000256" key="15">
    <source>
        <dbReference type="PIRSR" id="PIRSR038455-1"/>
    </source>
</evidence>
<keyword evidence="7 18" id="KW-0732">Signal</keyword>
<feature type="binding site" evidence="16">
    <location>
        <position position="217"/>
    </location>
    <ligand>
        <name>substrate</name>
    </ligand>
</feature>
<dbReference type="RefSeq" id="WP_079537690.1">
    <property type="nucleotide sequence ID" value="NZ_LT670844.1"/>
</dbReference>
<dbReference type="InterPro" id="IPR025710">
    <property type="entry name" value="SoxA"/>
</dbReference>
<evidence type="ECO:0000256" key="5">
    <source>
        <dbReference type="ARBA" id="ARBA00022679"/>
    </source>
</evidence>
<keyword evidence="3 14" id="KW-0813">Transport</keyword>
<feature type="chain" id="PRO_5009919520" description="SoxAX cytochrome complex subunit A" evidence="18">
    <location>
        <begin position="23"/>
        <end position="260"/>
    </location>
</feature>
<keyword evidence="10 14" id="KW-0408">Iron</keyword>
<dbReference type="InterPro" id="IPR009056">
    <property type="entry name" value="Cyt_c-like_dom"/>
</dbReference>
<keyword evidence="8 14" id="KW-0574">Periplasm</keyword>
<evidence type="ECO:0000256" key="8">
    <source>
        <dbReference type="ARBA" id="ARBA00022764"/>
    </source>
</evidence>
<gene>
    <name evidence="20" type="ORF">SAMN05444159_1612</name>
</gene>
<evidence type="ECO:0000256" key="7">
    <source>
        <dbReference type="ARBA" id="ARBA00022729"/>
    </source>
</evidence>
<proteinExistence type="inferred from homology"/>
<dbReference type="GO" id="GO:0019417">
    <property type="term" value="P:sulfur oxidation"/>
    <property type="evidence" value="ECO:0007669"/>
    <property type="project" value="InterPro"/>
</dbReference>
<feature type="active site" description="Cysteine persulfide intermediate" evidence="15">
    <location>
        <position position="221"/>
    </location>
</feature>
<dbReference type="EMBL" id="LT670844">
    <property type="protein sequence ID" value="SHJ82753.1"/>
    <property type="molecule type" value="Genomic_DNA"/>
</dbReference>
<dbReference type="GO" id="GO:0070069">
    <property type="term" value="C:cytochrome complex"/>
    <property type="evidence" value="ECO:0007669"/>
    <property type="project" value="InterPro"/>
</dbReference>
<evidence type="ECO:0000313" key="20">
    <source>
        <dbReference type="EMBL" id="SHJ82753.1"/>
    </source>
</evidence>
<evidence type="ECO:0000313" key="21">
    <source>
        <dbReference type="Proteomes" id="UP000189935"/>
    </source>
</evidence>
<evidence type="ECO:0000256" key="13">
    <source>
        <dbReference type="ARBA" id="ARBA00048423"/>
    </source>
</evidence>
<evidence type="ECO:0000256" key="3">
    <source>
        <dbReference type="ARBA" id="ARBA00022448"/>
    </source>
</evidence>
<evidence type="ECO:0000256" key="4">
    <source>
        <dbReference type="ARBA" id="ARBA00022617"/>
    </source>
</evidence>
<keyword evidence="9 14" id="KW-0249">Electron transport</keyword>
<feature type="binding site" description="covalent" evidence="16">
    <location>
        <position position="75"/>
    </location>
    <ligand>
        <name>heme c</name>
        <dbReference type="ChEBI" id="CHEBI:61717"/>
        <label>1</label>
    </ligand>
</feature>
<feature type="binding site" description="covalent" evidence="16">
    <location>
        <position position="78"/>
    </location>
    <ligand>
        <name>heme c</name>
        <dbReference type="ChEBI" id="CHEBI:61717"/>
        <label>1</label>
    </ligand>
</feature>
<reference evidence="20 21" key="1">
    <citation type="submission" date="2016-11" db="EMBL/GenBank/DDBJ databases">
        <authorList>
            <person name="Jaros S."/>
            <person name="Januszkiewicz K."/>
            <person name="Wedrychowicz H."/>
        </authorList>
    </citation>
    <scope>NUCLEOTIDE SEQUENCE [LARGE SCALE GENOMIC DNA]</scope>
    <source>
        <strain evidence="20 21">GAS499</strain>
    </source>
</reference>
<dbReference type="GO" id="GO:0016740">
    <property type="term" value="F:transferase activity"/>
    <property type="evidence" value="ECO:0007669"/>
    <property type="project" value="UniProtKB-KW"/>
</dbReference>
<dbReference type="EC" id="2.8.5.2" evidence="14"/>
<dbReference type="PIRSF" id="PIRSF038455">
    <property type="entry name" value="SoxA"/>
    <property type="match status" value="1"/>
</dbReference>
<feature type="binding site" description="covalent" evidence="16">
    <location>
        <position position="176"/>
    </location>
    <ligand>
        <name>heme c</name>
        <dbReference type="ChEBI" id="CHEBI:61717"/>
        <label>2</label>
    </ligand>
</feature>
<sequence>MKSARTIVAAALLIAAALPLFATEIPQGERRSGYSFMGPDTKAMQDDDTANPGMLWVLDGEKLWKSKTGAAGKACADCHDDARASMKDVAARYPAFDKTLDRPVNLEQRINLCRARHQQATPLPYESRELLALAAFVAEQSRGMAITPAGDPQLEPFVAKGRELFMQRQGQLNLACANCHDDNWDKHLAGSPITQAHPTGYPIYRLEWQSLGSLERRLRSCITGIRAQAYDYGAAELVELELYLMSRAKGMPVETPAVRP</sequence>
<dbReference type="SUPFAM" id="SSF46626">
    <property type="entry name" value="Cytochrome c"/>
    <property type="match status" value="2"/>
</dbReference>
<dbReference type="GO" id="GO:0020037">
    <property type="term" value="F:heme binding"/>
    <property type="evidence" value="ECO:0007669"/>
    <property type="project" value="InterPro"/>
</dbReference>
<dbReference type="GO" id="GO:0009055">
    <property type="term" value="F:electron transfer activity"/>
    <property type="evidence" value="ECO:0007669"/>
    <property type="project" value="InterPro"/>
</dbReference>
<feature type="domain" description="Cytochrome c" evidence="19">
    <location>
        <begin position="59"/>
        <end position="146"/>
    </location>
</feature>
<dbReference type="AlphaFoldDB" id="A0A1M6MHI8"/>
<evidence type="ECO:0000256" key="2">
    <source>
        <dbReference type="ARBA" id="ARBA00011530"/>
    </source>
</evidence>
<keyword evidence="6 14" id="KW-0479">Metal-binding</keyword>
<feature type="domain" description="Cytochrome c" evidence="19">
    <location>
        <begin position="160"/>
        <end position="253"/>
    </location>
</feature>
<dbReference type="Gene3D" id="1.10.760.10">
    <property type="entry name" value="Cytochrome c-like domain"/>
    <property type="match status" value="2"/>
</dbReference>
<evidence type="ECO:0000256" key="1">
    <source>
        <dbReference type="ARBA" id="ARBA00004418"/>
    </source>
</evidence>
<dbReference type="GO" id="GO:0042597">
    <property type="term" value="C:periplasmic space"/>
    <property type="evidence" value="ECO:0007669"/>
    <property type="project" value="UniProtKB-SubCell"/>
</dbReference>
<evidence type="ECO:0000256" key="16">
    <source>
        <dbReference type="PIRSR" id="PIRSR038455-2"/>
    </source>
</evidence>
<feature type="binding site" description="axial binding residue" evidence="17">
    <location>
        <position position="221"/>
    </location>
    <ligand>
        <name>heme c</name>
        <dbReference type="ChEBI" id="CHEBI:61717"/>
        <label>2</label>
    </ligand>
    <ligandPart>
        <name>Fe</name>
        <dbReference type="ChEBI" id="CHEBI:18248"/>
    </ligandPart>
</feature>
<comment type="subcellular location">
    <subcellularLocation>
        <location evidence="1 14">Periplasm</location>
    </subcellularLocation>
</comment>
<evidence type="ECO:0000256" key="11">
    <source>
        <dbReference type="ARBA" id="ARBA00025746"/>
    </source>
</evidence>
<evidence type="ECO:0000259" key="19">
    <source>
        <dbReference type="Pfam" id="PF21342"/>
    </source>
</evidence>
<dbReference type="GO" id="GO:0046872">
    <property type="term" value="F:metal ion binding"/>
    <property type="evidence" value="ECO:0007669"/>
    <property type="project" value="UniProtKB-KW"/>
</dbReference>
<organism evidence="20 21">
    <name type="scientific">Bradyrhizobium lablabi</name>
    <dbReference type="NCBI Taxonomy" id="722472"/>
    <lineage>
        <taxon>Bacteria</taxon>
        <taxon>Pseudomonadati</taxon>
        <taxon>Pseudomonadota</taxon>
        <taxon>Alphaproteobacteria</taxon>
        <taxon>Hyphomicrobiales</taxon>
        <taxon>Nitrobacteraceae</taxon>
        <taxon>Bradyrhizobium</taxon>
    </lineage>
</organism>
<comment type="catalytic activity">
    <reaction evidence="13 14">
        <text>S-sulfanyl-L-cysteinyl-[SoxY protein] + thiosulfate + 2 Fe(III)-[cytochrome c] = S-(2-sulfodisulfanyl)-L-cysteinyl-[SoxY protein] + 2 Fe(II)-[cytochrome c] + 2 H(+)</text>
        <dbReference type="Rhea" id="RHEA:51224"/>
        <dbReference type="Rhea" id="RHEA-COMP:10350"/>
        <dbReference type="Rhea" id="RHEA-COMP:14399"/>
        <dbReference type="Rhea" id="RHEA-COMP:14689"/>
        <dbReference type="Rhea" id="RHEA-COMP:14690"/>
        <dbReference type="ChEBI" id="CHEBI:15378"/>
        <dbReference type="ChEBI" id="CHEBI:29033"/>
        <dbReference type="ChEBI" id="CHEBI:29034"/>
        <dbReference type="ChEBI" id="CHEBI:33542"/>
        <dbReference type="ChEBI" id="CHEBI:61963"/>
        <dbReference type="ChEBI" id="CHEBI:140664"/>
        <dbReference type="EC" id="2.8.5.2"/>
    </reaction>
</comment>
<evidence type="ECO:0000256" key="10">
    <source>
        <dbReference type="ARBA" id="ARBA00023004"/>
    </source>
</evidence>
<keyword evidence="5 14" id="KW-0808">Transferase</keyword>
<evidence type="ECO:0000256" key="18">
    <source>
        <dbReference type="SAM" id="SignalP"/>
    </source>
</evidence>
<feature type="binding site" description="covalent" evidence="16">
    <location>
        <position position="179"/>
    </location>
    <ligand>
        <name>heme c</name>
        <dbReference type="ChEBI" id="CHEBI:61717"/>
        <label>2</label>
    </ligand>
</feature>
<dbReference type="InterPro" id="IPR036909">
    <property type="entry name" value="Cyt_c-like_dom_sf"/>
</dbReference>
<comment type="cofactor">
    <cofactor evidence="16">
        <name>heme</name>
        <dbReference type="ChEBI" id="CHEBI:30413"/>
    </cofactor>
    <text evidence="16">Binds 2 heme groups per subunit.</text>
</comment>